<evidence type="ECO:0000259" key="3">
    <source>
        <dbReference type="Pfam" id="PF07995"/>
    </source>
</evidence>
<dbReference type="OrthoDB" id="9770043at2"/>
<dbReference type="PANTHER" id="PTHR19328">
    <property type="entry name" value="HEDGEHOG-INTERACTING PROTEIN"/>
    <property type="match status" value="1"/>
</dbReference>
<feature type="chain" id="PRO_5038432735" evidence="2">
    <location>
        <begin position="29"/>
        <end position="411"/>
    </location>
</feature>
<reference evidence="4 5" key="1">
    <citation type="submission" date="2012-08" db="EMBL/GenBank/DDBJ databases">
        <title>Whole genome shotgun sequence of Kineosphaera limosa NBRC 100340.</title>
        <authorList>
            <person name="Yoshida I."/>
            <person name="Isaki S."/>
            <person name="Hosoyama A."/>
            <person name="Tsuchikane K."/>
            <person name="Katsumata H."/>
            <person name="Ando Y."/>
            <person name="Ohji S."/>
            <person name="Hamada M."/>
            <person name="Tamura T."/>
            <person name="Yamazoe A."/>
            <person name="Yamazaki S."/>
            <person name="Fujita N."/>
        </authorList>
    </citation>
    <scope>NUCLEOTIDE SEQUENCE [LARGE SCALE GENOMIC DNA]</scope>
    <source>
        <strain evidence="4 5">NBRC 100340</strain>
    </source>
</reference>
<dbReference type="SUPFAM" id="SSF50952">
    <property type="entry name" value="Soluble quinoprotein glucose dehydrogenase"/>
    <property type="match status" value="1"/>
</dbReference>
<feature type="signal peptide" evidence="2">
    <location>
        <begin position="1"/>
        <end position="28"/>
    </location>
</feature>
<dbReference type="AlphaFoldDB" id="K6X612"/>
<evidence type="ECO:0000313" key="5">
    <source>
        <dbReference type="Proteomes" id="UP000008366"/>
    </source>
</evidence>
<evidence type="ECO:0000313" key="4">
    <source>
        <dbReference type="EMBL" id="GAB94244.1"/>
    </source>
</evidence>
<dbReference type="Pfam" id="PF07995">
    <property type="entry name" value="GSDH"/>
    <property type="match status" value="1"/>
</dbReference>
<dbReference type="InterPro" id="IPR011041">
    <property type="entry name" value="Quinoprot_gluc/sorb_DH_b-prop"/>
</dbReference>
<protein>
    <submittedName>
        <fullName evidence="4">Putative soluble aldose sugar dehydrogenase</fullName>
    </submittedName>
</protein>
<comment type="caution">
    <text evidence="4">The sequence shown here is derived from an EMBL/GenBank/DDBJ whole genome shotgun (WGS) entry which is preliminary data.</text>
</comment>
<name>K6X612_9MICO</name>
<evidence type="ECO:0000256" key="2">
    <source>
        <dbReference type="SAM" id="SignalP"/>
    </source>
</evidence>
<evidence type="ECO:0000256" key="1">
    <source>
        <dbReference type="SAM" id="MobiDB-lite"/>
    </source>
</evidence>
<dbReference type="PROSITE" id="PS51257">
    <property type="entry name" value="PROKAR_LIPOPROTEIN"/>
    <property type="match status" value="1"/>
</dbReference>
<dbReference type="eggNOG" id="COG2133">
    <property type="taxonomic scope" value="Bacteria"/>
</dbReference>
<dbReference type="Proteomes" id="UP000008366">
    <property type="component" value="Unassembled WGS sequence"/>
</dbReference>
<feature type="region of interest" description="Disordered" evidence="1">
    <location>
        <begin position="29"/>
        <end position="71"/>
    </location>
</feature>
<feature type="compositionally biased region" description="Low complexity" evidence="1">
    <location>
        <begin position="40"/>
        <end position="56"/>
    </location>
</feature>
<accession>K6X612</accession>
<dbReference type="PANTHER" id="PTHR19328:SF75">
    <property type="entry name" value="ALDOSE SUGAR DEHYDROGENASE YLII"/>
    <property type="match status" value="1"/>
</dbReference>
<dbReference type="EMBL" id="BAHD01000004">
    <property type="protein sequence ID" value="GAB94244.1"/>
    <property type="molecule type" value="Genomic_DNA"/>
</dbReference>
<keyword evidence="2" id="KW-0732">Signal</keyword>
<gene>
    <name evidence="4" type="ORF">KILIM_004_00330</name>
</gene>
<sequence length="411" mass="42585">MSPRTTTSLRTPRALIAVAALGALGAVAGCADGGTGGEAAPGTPGAAAPATPATPGQTDQPRSGPADPDDPFVIEEVASISEPWAMTFLPDGTALITQRSGTLAHFDPATGQNSTVTGTPQVVHAGQGGLGDVVLAPDFEQSRHVYLSWAESGDGGSGAAVGRATLAADSSALEGLEVIWRQEPKDSGNGHYGHRMAFSPDGQHLFVTSGDRQKLDPAQDLGNTLGTIVRLNPDGSPAQGNPFADRGGVSAQIWSYGHRNPLGIAFDPDGNLWSTEMGPRGGDELNLITQGQNYGWPSASQGRHYSGQDIPDHADGDGFTPPAAYWVPAISPGNLLIYTGEQFADWQGDALIGGLSGQSISRVQLEGTQATKANEWDMGQRIRELEQGPDGAIWALTDGNNGQILKLTPKA</sequence>
<proteinExistence type="predicted"/>
<feature type="domain" description="Glucose/Sorbosone dehydrogenase" evidence="3">
    <location>
        <begin position="81"/>
        <end position="406"/>
    </location>
</feature>
<dbReference type="STRING" id="1184609.KILIM_004_00330"/>
<dbReference type="Gene3D" id="2.120.10.30">
    <property type="entry name" value="TolB, C-terminal domain"/>
    <property type="match status" value="1"/>
</dbReference>
<dbReference type="InterPro" id="IPR012938">
    <property type="entry name" value="Glc/Sorbosone_DH"/>
</dbReference>
<dbReference type="InterPro" id="IPR011042">
    <property type="entry name" value="6-blade_b-propeller_TolB-like"/>
</dbReference>
<dbReference type="RefSeq" id="WP_006590777.1">
    <property type="nucleotide sequence ID" value="NZ_BAHD01000004.1"/>
</dbReference>
<organism evidence="4 5">
    <name type="scientific">Kineosphaera limosa NBRC 100340</name>
    <dbReference type="NCBI Taxonomy" id="1184609"/>
    <lineage>
        <taxon>Bacteria</taxon>
        <taxon>Bacillati</taxon>
        <taxon>Actinomycetota</taxon>
        <taxon>Actinomycetes</taxon>
        <taxon>Micrococcales</taxon>
        <taxon>Dermatophilaceae</taxon>
        <taxon>Kineosphaera</taxon>
    </lineage>
</organism>
<keyword evidence="5" id="KW-1185">Reference proteome</keyword>